<protein>
    <submittedName>
        <fullName evidence="2">Uncharacterized protein</fullName>
    </submittedName>
</protein>
<dbReference type="EMBL" id="FJUW01000060">
    <property type="protein sequence ID" value="CZT11104.1"/>
    <property type="molecule type" value="Genomic_DNA"/>
</dbReference>
<proteinExistence type="predicted"/>
<accession>A0A1E1LKX0</accession>
<evidence type="ECO:0000256" key="1">
    <source>
        <dbReference type="SAM" id="SignalP"/>
    </source>
</evidence>
<dbReference type="SUPFAM" id="SSF48208">
    <property type="entry name" value="Six-hairpin glycosidases"/>
    <property type="match status" value="1"/>
</dbReference>
<organism evidence="2 3">
    <name type="scientific">Rhynchosporium graminicola</name>
    <dbReference type="NCBI Taxonomy" id="2792576"/>
    <lineage>
        <taxon>Eukaryota</taxon>
        <taxon>Fungi</taxon>
        <taxon>Dikarya</taxon>
        <taxon>Ascomycota</taxon>
        <taxon>Pezizomycotina</taxon>
        <taxon>Leotiomycetes</taxon>
        <taxon>Helotiales</taxon>
        <taxon>Ploettnerulaceae</taxon>
        <taxon>Rhynchosporium</taxon>
    </lineage>
</organism>
<keyword evidence="3" id="KW-1185">Reference proteome</keyword>
<sequence>MAYHSFYKSLLFLCLAAVTFAGRRSYDEKAYRYHEPRGRNVSPMKHERSFDFLEAEPVVPRQNNIKNLDGLDGLSATDTFFYEGEHWTAYESLTSFDGPLVLVSASGKRREFPRHVEATALESLNSTIEPLFGLNPESVYTAQNDVIAELLLKDGKGEPIEEHVRDITTMVFVQSWDTFLGNVQANDTFRINQQGETVNYRQSYDVPDGLDGTHSIKWWDSLFGWRPMSRKVFRSDNDPGDWIELLSFADVDSQDPKIVHVWFQTKYIKGGVVRQKNVALDYEEFLPLRRRPTVTQFYTALMRWADYWESKLSDVIPLTLPDQTWADMAKHSFAIELVQRPSGVSSQYGAYDRFYAGSEYDGFQDIFTTSLTANLAWGRFAQAKAVFENYMDWYVYDNGDIKMRGPEVGQFGMSLSLIARYVHYTGDTALVEKNKGKILAWAKLLTDLHDEGLKLPRTDPAYGLLSGWSESDAGLEGNSYIWVREYWNNGAMAARGFKDLSKISLFADHAKDWTTRAALIINQTSVTINKWTEYNLKPPYVPIIANETIHAREALTADTNGTSPQRWAHRVYAELLQASVLSSNQTNTVINSMQAYGITSFGGLANVDTWNNSTRNIIGFIGYGYALSLLLQDRTDEFVLYLFTNRYRIYNRGSWIATEVAGTGIDGGGSTYCQPAQFGMPIVLRAALLFDHPDDEVLFVMKGVPRRWLSKGDVGIQNAPTKWGLVDFHTKMDVTAGRVTTDISFHRAPPAEVRVKFRVPQGKTLKAATIDGKAATIQGEEVIWKTSGAVARNVTIVGTF</sequence>
<dbReference type="Proteomes" id="UP000178129">
    <property type="component" value="Unassembled WGS sequence"/>
</dbReference>
<evidence type="ECO:0000313" key="2">
    <source>
        <dbReference type="EMBL" id="CZT11104.1"/>
    </source>
</evidence>
<keyword evidence="1" id="KW-0732">Signal</keyword>
<feature type="signal peptide" evidence="1">
    <location>
        <begin position="1"/>
        <end position="21"/>
    </location>
</feature>
<comment type="caution">
    <text evidence="2">The sequence shown here is derived from an EMBL/GenBank/DDBJ whole genome shotgun (WGS) entry which is preliminary data.</text>
</comment>
<feature type="chain" id="PRO_5009447317" evidence="1">
    <location>
        <begin position="22"/>
        <end position="800"/>
    </location>
</feature>
<dbReference type="AlphaFoldDB" id="A0A1E1LKX0"/>
<gene>
    <name evidence="2" type="ORF">RCO7_10146</name>
</gene>
<dbReference type="InterPro" id="IPR008928">
    <property type="entry name" value="6-hairpin_glycosidase_sf"/>
</dbReference>
<reference evidence="3" key="1">
    <citation type="submission" date="2016-03" db="EMBL/GenBank/DDBJ databases">
        <authorList>
            <person name="Ploux O."/>
        </authorList>
    </citation>
    <scope>NUCLEOTIDE SEQUENCE [LARGE SCALE GENOMIC DNA]</scope>
    <source>
        <strain evidence="3">UK7</strain>
    </source>
</reference>
<dbReference type="GO" id="GO:0005975">
    <property type="term" value="P:carbohydrate metabolic process"/>
    <property type="evidence" value="ECO:0007669"/>
    <property type="project" value="InterPro"/>
</dbReference>
<evidence type="ECO:0000313" key="3">
    <source>
        <dbReference type="Proteomes" id="UP000178129"/>
    </source>
</evidence>
<name>A0A1E1LKX0_9HELO</name>
<dbReference type="InParanoid" id="A0A1E1LKX0"/>